<keyword evidence="5" id="KW-1185">Reference proteome</keyword>
<dbReference type="SUPFAM" id="SSF53474">
    <property type="entry name" value="alpha/beta-Hydrolases"/>
    <property type="match status" value="1"/>
</dbReference>
<evidence type="ECO:0000256" key="1">
    <source>
        <dbReference type="SAM" id="MobiDB-lite"/>
    </source>
</evidence>
<evidence type="ECO:0000313" key="5">
    <source>
        <dbReference type="Proteomes" id="UP001500218"/>
    </source>
</evidence>
<feature type="domain" description="Serine aminopeptidase S33" evidence="3">
    <location>
        <begin position="102"/>
        <end position="199"/>
    </location>
</feature>
<keyword evidence="2" id="KW-0732">Signal</keyword>
<feature type="chain" id="PRO_5046767051" description="Serine aminopeptidase S33 domain-containing protein" evidence="2">
    <location>
        <begin position="24"/>
        <end position="272"/>
    </location>
</feature>
<dbReference type="Pfam" id="PF12146">
    <property type="entry name" value="Hydrolase_4"/>
    <property type="match status" value="1"/>
</dbReference>
<reference evidence="4 5" key="1">
    <citation type="journal article" date="2019" name="Int. J. Syst. Evol. Microbiol.">
        <title>The Global Catalogue of Microorganisms (GCM) 10K type strain sequencing project: providing services to taxonomists for standard genome sequencing and annotation.</title>
        <authorList>
            <consortium name="The Broad Institute Genomics Platform"/>
            <consortium name="The Broad Institute Genome Sequencing Center for Infectious Disease"/>
            <person name="Wu L."/>
            <person name="Ma J."/>
        </authorList>
    </citation>
    <scope>NUCLEOTIDE SEQUENCE [LARGE SCALE GENOMIC DNA]</scope>
    <source>
        <strain evidence="4 5">JCM 13250</strain>
    </source>
</reference>
<dbReference type="Proteomes" id="UP001500218">
    <property type="component" value="Unassembled WGS sequence"/>
</dbReference>
<evidence type="ECO:0000313" key="4">
    <source>
        <dbReference type="EMBL" id="GAA1800797.1"/>
    </source>
</evidence>
<accession>A0ABN2LW09</accession>
<dbReference type="EMBL" id="BAAALT010000058">
    <property type="protein sequence ID" value="GAA1800797.1"/>
    <property type="molecule type" value="Genomic_DNA"/>
</dbReference>
<dbReference type="Gene3D" id="3.40.50.1820">
    <property type="entry name" value="alpha/beta hydrolase"/>
    <property type="match status" value="1"/>
</dbReference>
<organism evidence="4 5">
    <name type="scientific">Luedemannella flava</name>
    <dbReference type="NCBI Taxonomy" id="349316"/>
    <lineage>
        <taxon>Bacteria</taxon>
        <taxon>Bacillati</taxon>
        <taxon>Actinomycetota</taxon>
        <taxon>Actinomycetes</taxon>
        <taxon>Micromonosporales</taxon>
        <taxon>Micromonosporaceae</taxon>
        <taxon>Luedemannella</taxon>
    </lineage>
</organism>
<sequence>MKLAGRRVAAMVVACALAALAVAAVGAPWVARDAAHTETPAPQDSSLPGTAPLPEARCPGPGAPPVNRVPVGPVLSVQQLVLTTADGVNLAAVRVGGGERGVVLVHGDRGNLCTWWSFARRLAAKGFHVLAFDLRCYGFSECGRRRDYVADTVAAVTALRHAGAKRVALAGTALGANIALVTAAHREVTTGGVVAVSPVDLNTPVTDGTANSTVAQAAPRLGVPLLVCVGDAPAADLASLAAGVGNRQLVTGVNIGDDALAAQVTDFLTART</sequence>
<dbReference type="InterPro" id="IPR029058">
    <property type="entry name" value="AB_hydrolase_fold"/>
</dbReference>
<dbReference type="InterPro" id="IPR022742">
    <property type="entry name" value="Hydrolase_4"/>
</dbReference>
<feature type="signal peptide" evidence="2">
    <location>
        <begin position="1"/>
        <end position="23"/>
    </location>
</feature>
<protein>
    <recommendedName>
        <fullName evidence="3">Serine aminopeptidase S33 domain-containing protein</fullName>
    </recommendedName>
</protein>
<evidence type="ECO:0000259" key="3">
    <source>
        <dbReference type="Pfam" id="PF12146"/>
    </source>
</evidence>
<gene>
    <name evidence="4" type="ORF">GCM10009682_23020</name>
</gene>
<comment type="caution">
    <text evidence="4">The sequence shown here is derived from an EMBL/GenBank/DDBJ whole genome shotgun (WGS) entry which is preliminary data.</text>
</comment>
<evidence type="ECO:0000256" key="2">
    <source>
        <dbReference type="SAM" id="SignalP"/>
    </source>
</evidence>
<name>A0ABN2LW09_9ACTN</name>
<proteinExistence type="predicted"/>
<feature type="region of interest" description="Disordered" evidence="1">
    <location>
        <begin position="36"/>
        <end position="64"/>
    </location>
</feature>
<dbReference type="RefSeq" id="WP_344129262.1">
    <property type="nucleotide sequence ID" value="NZ_BAAALT010000058.1"/>
</dbReference>